<reference evidence="2 3" key="1">
    <citation type="submission" date="2018-10" db="EMBL/GenBank/DDBJ databases">
        <title>Genomic Encyclopedia of Archaeal and Bacterial Type Strains, Phase II (KMG-II): from individual species to whole genera.</title>
        <authorList>
            <person name="Goeker M."/>
        </authorList>
    </citation>
    <scope>NUCLEOTIDE SEQUENCE [LARGE SCALE GENOMIC DNA]</scope>
    <source>
        <strain evidence="2 3">DSM 43383</strain>
    </source>
</reference>
<dbReference type="Proteomes" id="UP000274601">
    <property type="component" value="Unassembled WGS sequence"/>
</dbReference>
<protein>
    <recommendedName>
        <fullName evidence="4">Lactococcin 972 family bacteriocin</fullName>
    </recommendedName>
</protein>
<name>A0A495QSM3_9ACTN</name>
<evidence type="ECO:0008006" key="4">
    <source>
        <dbReference type="Google" id="ProtNLM"/>
    </source>
</evidence>
<comment type="caution">
    <text evidence="2">The sequence shown here is derived from an EMBL/GenBank/DDBJ whole genome shotgun (WGS) entry which is preliminary data.</text>
</comment>
<accession>A0A495QSM3</accession>
<evidence type="ECO:0000256" key="1">
    <source>
        <dbReference type="SAM" id="SignalP"/>
    </source>
</evidence>
<feature type="signal peptide" evidence="1">
    <location>
        <begin position="1"/>
        <end position="30"/>
    </location>
</feature>
<proteinExistence type="predicted"/>
<evidence type="ECO:0000313" key="3">
    <source>
        <dbReference type="Proteomes" id="UP000274601"/>
    </source>
</evidence>
<evidence type="ECO:0000313" key="2">
    <source>
        <dbReference type="EMBL" id="RKS76401.1"/>
    </source>
</evidence>
<organism evidence="2 3">
    <name type="scientific">Actinomadura pelletieri DSM 43383</name>
    <dbReference type="NCBI Taxonomy" id="1120940"/>
    <lineage>
        <taxon>Bacteria</taxon>
        <taxon>Bacillati</taxon>
        <taxon>Actinomycetota</taxon>
        <taxon>Actinomycetes</taxon>
        <taxon>Streptosporangiales</taxon>
        <taxon>Thermomonosporaceae</taxon>
        <taxon>Actinomadura</taxon>
    </lineage>
</organism>
<sequence length="109" mass="11352">MTPIKVIIQGAILGITLSGAGLVLASTANAGGTSPKTSYGCYAKWWNTSWSGYCTPYTGRGSVGTQGYCMPGTGWSTRGPYALTTGRHYSGFGSGECTIKVRKASTWPA</sequence>
<keyword evidence="1" id="KW-0732">Signal</keyword>
<gene>
    <name evidence="2" type="ORF">BZB76_1756</name>
</gene>
<dbReference type="EMBL" id="RBWU01000002">
    <property type="protein sequence ID" value="RKS76401.1"/>
    <property type="molecule type" value="Genomic_DNA"/>
</dbReference>
<feature type="chain" id="PRO_5019831835" description="Lactococcin 972 family bacteriocin" evidence="1">
    <location>
        <begin position="31"/>
        <end position="109"/>
    </location>
</feature>
<keyword evidence="3" id="KW-1185">Reference proteome</keyword>
<dbReference type="AlphaFoldDB" id="A0A495QSM3"/>